<evidence type="ECO:0000256" key="1">
    <source>
        <dbReference type="SAM" id="Phobius"/>
    </source>
</evidence>
<evidence type="ECO:0000313" key="2">
    <source>
        <dbReference type="EMBL" id="TDD46262.1"/>
    </source>
</evidence>
<dbReference type="AlphaFoldDB" id="A0A4R4YRS5"/>
<dbReference type="OrthoDB" id="9935604at2"/>
<keyword evidence="3" id="KW-1185">Reference proteome</keyword>
<feature type="transmembrane region" description="Helical" evidence="1">
    <location>
        <begin position="62"/>
        <end position="83"/>
    </location>
</feature>
<proteinExistence type="predicted"/>
<sequence length="251" mass="27004">MSRAALAAWVAALCAALLPTWEHWRPYVGELRGHICFGSYFSDRSAWQEAVEALVMPLRADAGMLVGLGVAWGVPAVVVLAAFGRWQSAVAGRRAAAFLALTAVLNPLVVPYFDSDACAVVPLFSGQWFAEVAGQVGSGPVLALLVAAVLVLLATQLRDDPPAGPAVRRGRAVRRAAAVLIDYWVIALPVTLVSDPWEMSFGGTGLLERVQLFELVNEPAQLLVPVVALLYVLPRRTLGIWVMGLRRDRTL</sequence>
<reference evidence="2 3" key="1">
    <citation type="submission" date="2019-03" db="EMBL/GenBank/DDBJ databases">
        <title>Draft genome sequences of novel Actinobacteria.</title>
        <authorList>
            <person name="Sahin N."/>
            <person name="Ay H."/>
            <person name="Saygin H."/>
        </authorList>
    </citation>
    <scope>NUCLEOTIDE SEQUENCE [LARGE SCALE GENOMIC DNA]</scope>
    <source>
        <strain evidence="2 3">CH32</strain>
    </source>
</reference>
<gene>
    <name evidence="2" type="ORF">E1286_21480</name>
</gene>
<evidence type="ECO:0000313" key="3">
    <source>
        <dbReference type="Proteomes" id="UP000295302"/>
    </source>
</evidence>
<dbReference type="Proteomes" id="UP000295302">
    <property type="component" value="Unassembled WGS sequence"/>
</dbReference>
<keyword evidence="1" id="KW-0812">Transmembrane</keyword>
<feature type="transmembrane region" description="Helical" evidence="1">
    <location>
        <begin position="222"/>
        <end position="245"/>
    </location>
</feature>
<keyword evidence="1" id="KW-0472">Membrane</keyword>
<name>A0A4R4YRS5_9ACTN</name>
<dbReference type="EMBL" id="SMKQ01000064">
    <property type="protein sequence ID" value="TDD46262.1"/>
    <property type="molecule type" value="Genomic_DNA"/>
</dbReference>
<feature type="transmembrane region" description="Helical" evidence="1">
    <location>
        <begin position="133"/>
        <end position="155"/>
    </location>
</feature>
<feature type="transmembrane region" description="Helical" evidence="1">
    <location>
        <begin position="176"/>
        <end position="194"/>
    </location>
</feature>
<protein>
    <submittedName>
        <fullName evidence="2">Uncharacterized protein</fullName>
    </submittedName>
</protein>
<feature type="transmembrane region" description="Helical" evidence="1">
    <location>
        <begin position="95"/>
        <end position="113"/>
    </location>
</feature>
<accession>A0A4R4YRS5</accession>
<dbReference type="RefSeq" id="WP_132615231.1">
    <property type="nucleotide sequence ID" value="NZ_SMKQ01000064.1"/>
</dbReference>
<keyword evidence="1" id="KW-1133">Transmembrane helix</keyword>
<comment type="caution">
    <text evidence="2">The sequence shown here is derived from an EMBL/GenBank/DDBJ whole genome shotgun (WGS) entry which is preliminary data.</text>
</comment>
<organism evidence="2 3">
    <name type="scientific">Nonomuraea terrae</name>
    <dbReference type="NCBI Taxonomy" id="2530383"/>
    <lineage>
        <taxon>Bacteria</taxon>
        <taxon>Bacillati</taxon>
        <taxon>Actinomycetota</taxon>
        <taxon>Actinomycetes</taxon>
        <taxon>Streptosporangiales</taxon>
        <taxon>Streptosporangiaceae</taxon>
        <taxon>Nonomuraea</taxon>
    </lineage>
</organism>